<evidence type="ECO:0000256" key="6">
    <source>
        <dbReference type="ARBA" id="ARBA00022989"/>
    </source>
</evidence>
<evidence type="ECO:0000256" key="7">
    <source>
        <dbReference type="ARBA" id="ARBA00023136"/>
    </source>
</evidence>
<evidence type="ECO:0000259" key="11">
    <source>
        <dbReference type="PROSITE" id="PS50178"/>
    </source>
</evidence>
<evidence type="ECO:0000256" key="5">
    <source>
        <dbReference type="ARBA" id="ARBA00022833"/>
    </source>
</evidence>
<dbReference type="PANTHER" id="PTHR21676:SF6">
    <property type="entry name" value="PROTEIN STUM"/>
    <property type="match status" value="1"/>
</dbReference>
<proteinExistence type="predicted"/>
<organism evidence="12 13">
    <name type="scientific">Pinctada imbricata</name>
    <name type="common">Atlantic pearl-oyster</name>
    <name type="synonym">Pinctada martensii</name>
    <dbReference type="NCBI Taxonomy" id="66713"/>
    <lineage>
        <taxon>Eukaryota</taxon>
        <taxon>Metazoa</taxon>
        <taxon>Spiralia</taxon>
        <taxon>Lophotrochozoa</taxon>
        <taxon>Mollusca</taxon>
        <taxon>Bivalvia</taxon>
        <taxon>Autobranchia</taxon>
        <taxon>Pteriomorphia</taxon>
        <taxon>Pterioida</taxon>
        <taxon>Pterioidea</taxon>
        <taxon>Pteriidae</taxon>
        <taxon>Pinctada</taxon>
    </lineage>
</organism>
<dbReference type="Gene3D" id="3.30.40.10">
    <property type="entry name" value="Zinc/RING finger domain, C3HC4 (zinc finger)"/>
    <property type="match status" value="1"/>
</dbReference>
<dbReference type="AlphaFoldDB" id="A0AA88YDK9"/>
<dbReference type="InterPro" id="IPR011011">
    <property type="entry name" value="Znf_FYVE_PHD"/>
</dbReference>
<feature type="region of interest" description="Disordered" evidence="9">
    <location>
        <begin position="377"/>
        <end position="397"/>
    </location>
</feature>
<evidence type="ECO:0000256" key="1">
    <source>
        <dbReference type="ARBA" id="ARBA00004141"/>
    </source>
</evidence>
<dbReference type="InterPro" id="IPR013083">
    <property type="entry name" value="Znf_RING/FYVE/PHD"/>
</dbReference>
<dbReference type="SUPFAM" id="SSF57903">
    <property type="entry name" value="FYVE/PHD zinc finger"/>
    <property type="match status" value="1"/>
</dbReference>
<keyword evidence="7 10" id="KW-0472">Membrane</keyword>
<dbReference type="GO" id="GO:0016020">
    <property type="term" value="C:membrane"/>
    <property type="evidence" value="ECO:0007669"/>
    <property type="project" value="UniProtKB-SubCell"/>
</dbReference>
<accession>A0AA88YDK9</accession>
<reference evidence="12" key="1">
    <citation type="submission" date="2019-08" db="EMBL/GenBank/DDBJ databases">
        <title>The improved chromosome-level genome for the pearl oyster Pinctada fucata martensii using PacBio sequencing and Hi-C.</title>
        <authorList>
            <person name="Zheng Z."/>
        </authorList>
    </citation>
    <scope>NUCLEOTIDE SEQUENCE</scope>
    <source>
        <strain evidence="12">ZZ-2019</strain>
        <tissue evidence="12">Adductor muscle</tissue>
    </source>
</reference>
<feature type="transmembrane region" description="Helical" evidence="10">
    <location>
        <begin position="176"/>
        <end position="201"/>
    </location>
</feature>
<feature type="compositionally biased region" description="Basic and acidic residues" evidence="9">
    <location>
        <begin position="32"/>
        <end position="41"/>
    </location>
</feature>
<feature type="domain" description="FYVE-type" evidence="11">
    <location>
        <begin position="306"/>
        <end position="358"/>
    </location>
</feature>
<dbReference type="PROSITE" id="PS50178">
    <property type="entry name" value="ZF_FYVE"/>
    <property type="match status" value="1"/>
</dbReference>
<dbReference type="GO" id="GO:0008270">
    <property type="term" value="F:zinc ion binding"/>
    <property type="evidence" value="ECO:0007669"/>
    <property type="project" value="UniProtKB-KW"/>
</dbReference>
<dbReference type="InterPro" id="IPR017455">
    <property type="entry name" value="Znf_FYVE-rel"/>
</dbReference>
<dbReference type="InterPro" id="IPR026673">
    <property type="entry name" value="SPEC3/Stum"/>
</dbReference>
<keyword evidence="5" id="KW-0862">Zinc</keyword>
<feature type="region of interest" description="Disordered" evidence="9">
    <location>
        <begin position="1"/>
        <end position="123"/>
    </location>
</feature>
<evidence type="ECO:0000313" key="13">
    <source>
        <dbReference type="Proteomes" id="UP001186944"/>
    </source>
</evidence>
<feature type="compositionally biased region" description="Polar residues" evidence="9">
    <location>
        <begin position="91"/>
        <end position="105"/>
    </location>
</feature>
<evidence type="ECO:0000313" key="12">
    <source>
        <dbReference type="EMBL" id="KAK3102778.1"/>
    </source>
</evidence>
<feature type="transmembrane region" description="Helical" evidence="10">
    <location>
        <begin position="143"/>
        <end position="164"/>
    </location>
</feature>
<evidence type="ECO:0000256" key="3">
    <source>
        <dbReference type="ARBA" id="ARBA00022723"/>
    </source>
</evidence>
<protein>
    <recommendedName>
        <fullName evidence="11">FYVE-type domain-containing protein</fullName>
    </recommendedName>
</protein>
<gene>
    <name evidence="12" type="ORF">FSP39_013859</name>
</gene>
<keyword evidence="6 10" id="KW-1133">Transmembrane helix</keyword>
<feature type="compositionally biased region" description="Low complexity" evidence="9">
    <location>
        <begin position="1"/>
        <end position="13"/>
    </location>
</feature>
<dbReference type="Proteomes" id="UP001186944">
    <property type="component" value="Unassembled WGS sequence"/>
</dbReference>
<evidence type="ECO:0000256" key="4">
    <source>
        <dbReference type="ARBA" id="ARBA00022771"/>
    </source>
</evidence>
<keyword evidence="3" id="KW-0479">Metal-binding</keyword>
<evidence type="ECO:0000256" key="8">
    <source>
        <dbReference type="PROSITE-ProRule" id="PRU00091"/>
    </source>
</evidence>
<dbReference type="Pfam" id="PF15795">
    <property type="entry name" value="Spec3"/>
    <property type="match status" value="1"/>
</dbReference>
<comment type="subcellular location">
    <subcellularLocation>
        <location evidence="1">Membrane</location>
        <topology evidence="1">Multi-pass membrane protein</topology>
    </subcellularLocation>
</comment>
<evidence type="ECO:0000256" key="10">
    <source>
        <dbReference type="SAM" id="Phobius"/>
    </source>
</evidence>
<keyword evidence="4 8" id="KW-0863">Zinc-finger</keyword>
<feature type="compositionally biased region" description="Polar residues" evidence="9">
    <location>
        <begin position="67"/>
        <end position="76"/>
    </location>
</feature>
<feature type="compositionally biased region" description="Polar residues" evidence="9">
    <location>
        <begin position="43"/>
        <end position="58"/>
    </location>
</feature>
<sequence>METENNEGTPTNEPDTDVYSSNSARNITNETARPDSSEHLFTRRQNASRTLHNSYQHIRNNDAIPRRNQTSPSDQMIGNGVTGRSRVRIDTCNTQNRVGSGTSRRSLAETDLSDNNDDNDDDRDDDRFLIPVLPLEISVVCCVLNFIIPGLGTVIAGFSVLCCGKPSDITKRQSCGSCLATIGIGILQLLMVSCFLIGWVWSGIWGVSLVSMSMDYYKEDPGSHWRRPRRPRSTLIYPLRARSNTRYHSPPPPYQMYSSPPPGYYAPDEDLEEAARIAGTELPTDNQEPSQRVVQTSGRDTRTYWQCNVCRKQNESGDQKNKCRRCFETVCNDCHNKHVTAPSGQKILVCDLCYGEVGLLLSTPGYPDLGLPVAPTDEDMGLNTAPTDSHHSVHDTL</sequence>
<keyword evidence="13" id="KW-1185">Reference proteome</keyword>
<name>A0AA88YDK9_PINIB</name>
<evidence type="ECO:0000256" key="9">
    <source>
        <dbReference type="SAM" id="MobiDB-lite"/>
    </source>
</evidence>
<feature type="compositionally biased region" description="Polar residues" evidence="9">
    <location>
        <begin position="18"/>
        <end position="31"/>
    </location>
</feature>
<dbReference type="PANTHER" id="PTHR21676">
    <property type="entry name" value="PROTEIN STUM"/>
    <property type="match status" value="1"/>
</dbReference>
<keyword evidence="2 10" id="KW-0812">Transmembrane</keyword>
<feature type="compositionally biased region" description="Basic and acidic residues" evidence="9">
    <location>
        <begin position="388"/>
        <end position="397"/>
    </location>
</feature>
<comment type="caution">
    <text evidence="12">The sequence shown here is derived from an EMBL/GenBank/DDBJ whole genome shotgun (WGS) entry which is preliminary data.</text>
</comment>
<evidence type="ECO:0000256" key="2">
    <source>
        <dbReference type="ARBA" id="ARBA00022692"/>
    </source>
</evidence>
<feature type="compositionally biased region" description="Acidic residues" evidence="9">
    <location>
        <begin position="111"/>
        <end position="123"/>
    </location>
</feature>
<dbReference type="EMBL" id="VSWD01000005">
    <property type="protein sequence ID" value="KAK3102778.1"/>
    <property type="molecule type" value="Genomic_DNA"/>
</dbReference>